<dbReference type="RefSeq" id="WP_008313584.1">
    <property type="nucleotide sequence ID" value="NZ_AOLW01000063.1"/>
</dbReference>
<organism evidence="1 2">
    <name type="scientific">Haloarcula amylolytica JCM 13557</name>
    <dbReference type="NCBI Taxonomy" id="1227452"/>
    <lineage>
        <taxon>Archaea</taxon>
        <taxon>Methanobacteriati</taxon>
        <taxon>Methanobacteriota</taxon>
        <taxon>Stenosarchaea group</taxon>
        <taxon>Halobacteria</taxon>
        <taxon>Halobacteriales</taxon>
        <taxon>Haloarculaceae</taxon>
        <taxon>Haloarcula</taxon>
    </lineage>
</organism>
<evidence type="ECO:0000313" key="1">
    <source>
        <dbReference type="EMBL" id="EMA14631.1"/>
    </source>
</evidence>
<accession>M0K0B3</accession>
<name>M0K0B3_9EURY</name>
<reference evidence="1 2" key="1">
    <citation type="journal article" date="2014" name="PLoS Genet.">
        <title>Phylogenetically driven sequencing of extremely halophilic archaea reveals strategies for static and dynamic osmo-response.</title>
        <authorList>
            <person name="Becker E.A."/>
            <person name="Seitzer P.M."/>
            <person name="Tritt A."/>
            <person name="Larsen D."/>
            <person name="Krusor M."/>
            <person name="Yao A.I."/>
            <person name="Wu D."/>
            <person name="Madern D."/>
            <person name="Eisen J.A."/>
            <person name="Darling A.E."/>
            <person name="Facciotti M.T."/>
        </authorList>
    </citation>
    <scope>NUCLEOTIDE SEQUENCE [LARGE SCALE GENOMIC DNA]</scope>
    <source>
        <strain evidence="1 2">JCM 13557</strain>
    </source>
</reference>
<keyword evidence="2" id="KW-1185">Reference proteome</keyword>
<sequence>MQDFTVDEDRQSQSIGFDATDRQDLVVTVGVLLNRTQEATLLDDLYQTIYDDGYRPFRTKSRDLSLPPAKVQELLLRCNGEVGICVHQDDVKLPFAEAVHSAILLDQLSVTTDDTIAIVDGDQGRADQLYQTAVAIDVVPPSITNCAQSELYYPHLLLADLVAGVVADTIAEDPTALSSASVAGPVEMILETTEESRKGRWGRGYSAAARGEGEVRRATFEQRYAGTVRERVSCWFHGTFGKTHAPPPESDGVQPVVGRLEAMGCSDVATWLAEQ</sequence>
<gene>
    <name evidence="1" type="ORF">C442_20056</name>
</gene>
<dbReference type="Proteomes" id="UP000011623">
    <property type="component" value="Unassembled WGS sequence"/>
</dbReference>
<proteinExistence type="predicted"/>
<evidence type="ECO:0000313" key="2">
    <source>
        <dbReference type="Proteomes" id="UP000011623"/>
    </source>
</evidence>
<dbReference type="EMBL" id="AOLW01000063">
    <property type="protein sequence ID" value="EMA14631.1"/>
    <property type="molecule type" value="Genomic_DNA"/>
</dbReference>
<comment type="caution">
    <text evidence="1">The sequence shown here is derived from an EMBL/GenBank/DDBJ whole genome shotgun (WGS) entry which is preliminary data.</text>
</comment>
<protein>
    <submittedName>
        <fullName evidence="1">Uncharacterized protein</fullName>
    </submittedName>
</protein>
<dbReference type="AlphaFoldDB" id="M0K0B3"/>